<evidence type="ECO:0000256" key="11">
    <source>
        <dbReference type="ARBA" id="ARBA00023136"/>
    </source>
</evidence>
<dbReference type="GO" id="GO:0052851">
    <property type="term" value="F:ferric-chelate reductase (NADPH) activity"/>
    <property type="evidence" value="ECO:0007669"/>
    <property type="project" value="UniProtKB-EC"/>
</dbReference>
<dbReference type="Pfam" id="PF08030">
    <property type="entry name" value="NAD_binding_6"/>
    <property type="match status" value="1"/>
</dbReference>
<evidence type="ECO:0000256" key="4">
    <source>
        <dbReference type="ARBA" id="ARBA00022448"/>
    </source>
</evidence>
<reference evidence="16 17" key="1">
    <citation type="journal article" date="2015" name="Fungal Genet. Biol.">
        <title>Evolution of novel wood decay mechanisms in Agaricales revealed by the genome sequences of Fistulina hepatica and Cylindrobasidium torrendii.</title>
        <authorList>
            <person name="Floudas D."/>
            <person name="Held B.W."/>
            <person name="Riley R."/>
            <person name="Nagy L.G."/>
            <person name="Koehler G."/>
            <person name="Ransdell A.S."/>
            <person name="Younus H."/>
            <person name="Chow J."/>
            <person name="Chiniquy J."/>
            <person name="Lipzen A."/>
            <person name="Tritt A."/>
            <person name="Sun H."/>
            <person name="Haridas S."/>
            <person name="LaButti K."/>
            <person name="Ohm R.A."/>
            <person name="Kues U."/>
            <person name="Blanchette R.A."/>
            <person name="Grigoriev I.V."/>
            <person name="Minto R.E."/>
            <person name="Hibbett D.S."/>
        </authorList>
    </citation>
    <scope>NUCLEOTIDE SEQUENCE [LARGE SCALE GENOMIC DNA]</scope>
    <source>
        <strain evidence="16 17">FP15055 ss-10</strain>
    </source>
</reference>
<keyword evidence="10" id="KW-0406">Ion transport</keyword>
<dbReference type="OrthoDB" id="17725at2759"/>
<feature type="transmembrane region" description="Helical" evidence="14">
    <location>
        <begin position="130"/>
        <end position="148"/>
    </location>
</feature>
<dbReference type="Pfam" id="PF08022">
    <property type="entry name" value="FAD_binding_8"/>
    <property type="match status" value="1"/>
</dbReference>
<dbReference type="GO" id="GO:0006826">
    <property type="term" value="P:iron ion transport"/>
    <property type="evidence" value="ECO:0007669"/>
    <property type="project" value="TreeGrafter"/>
</dbReference>
<dbReference type="Gene3D" id="2.40.30.10">
    <property type="entry name" value="Translation factors"/>
    <property type="match status" value="1"/>
</dbReference>
<keyword evidence="7" id="KW-0249">Electron transport</keyword>
<accession>A0A0D7BRK8</accession>
<gene>
    <name evidence="16" type="ORF">CYLTODRAFT_449535</name>
</gene>
<organism evidence="16 17">
    <name type="scientific">Cylindrobasidium torrendii FP15055 ss-10</name>
    <dbReference type="NCBI Taxonomy" id="1314674"/>
    <lineage>
        <taxon>Eukaryota</taxon>
        <taxon>Fungi</taxon>
        <taxon>Dikarya</taxon>
        <taxon>Basidiomycota</taxon>
        <taxon>Agaricomycotina</taxon>
        <taxon>Agaricomycetes</taxon>
        <taxon>Agaricomycetidae</taxon>
        <taxon>Agaricales</taxon>
        <taxon>Marasmiineae</taxon>
        <taxon>Physalacriaceae</taxon>
        <taxon>Cylindrobasidium</taxon>
    </lineage>
</organism>
<dbReference type="AlphaFoldDB" id="A0A0D7BRK8"/>
<dbReference type="InterPro" id="IPR013112">
    <property type="entry name" value="FAD-bd_8"/>
</dbReference>
<evidence type="ECO:0000313" key="16">
    <source>
        <dbReference type="EMBL" id="KIY72794.1"/>
    </source>
</evidence>
<dbReference type="InterPro" id="IPR039261">
    <property type="entry name" value="FNR_nucleotide-bd"/>
</dbReference>
<dbReference type="SUPFAM" id="SSF63380">
    <property type="entry name" value="Riboflavin synthase domain-like"/>
    <property type="match status" value="1"/>
</dbReference>
<dbReference type="SFLD" id="SFLDG01168">
    <property type="entry name" value="Ferric_reductase_subgroup_(FRE"/>
    <property type="match status" value="1"/>
</dbReference>
<feature type="transmembrane region" description="Helical" evidence="14">
    <location>
        <begin position="276"/>
        <end position="296"/>
    </location>
</feature>
<evidence type="ECO:0000256" key="6">
    <source>
        <dbReference type="ARBA" id="ARBA00022692"/>
    </source>
</evidence>
<protein>
    <recommendedName>
        <fullName evidence="3">ferric-chelate reductase (NADPH)</fullName>
        <ecNumber evidence="3">1.16.1.9</ecNumber>
    </recommendedName>
</protein>
<comment type="subcellular location">
    <subcellularLocation>
        <location evidence="1">Cell membrane</location>
        <topology evidence="1">Multi-pass membrane protein</topology>
    </subcellularLocation>
</comment>
<feature type="compositionally biased region" description="Basic and acidic residues" evidence="13">
    <location>
        <begin position="487"/>
        <end position="499"/>
    </location>
</feature>
<dbReference type="PROSITE" id="PS51384">
    <property type="entry name" value="FAD_FR"/>
    <property type="match status" value="1"/>
</dbReference>
<name>A0A0D7BRK8_9AGAR</name>
<feature type="transmembrane region" description="Helical" evidence="14">
    <location>
        <begin position="88"/>
        <end position="110"/>
    </location>
</feature>
<dbReference type="InterPro" id="IPR017927">
    <property type="entry name" value="FAD-bd_FR_type"/>
</dbReference>
<keyword evidence="8 14" id="KW-1133">Transmembrane helix</keyword>
<dbReference type="EMBL" id="KN880440">
    <property type="protein sequence ID" value="KIY72794.1"/>
    <property type="molecule type" value="Genomic_DNA"/>
</dbReference>
<feature type="transmembrane region" description="Helical" evidence="14">
    <location>
        <begin position="168"/>
        <end position="190"/>
    </location>
</feature>
<evidence type="ECO:0000256" key="7">
    <source>
        <dbReference type="ARBA" id="ARBA00022982"/>
    </source>
</evidence>
<feature type="domain" description="FAD-binding FR-type" evidence="15">
    <location>
        <begin position="297"/>
        <end position="404"/>
    </location>
</feature>
<evidence type="ECO:0000256" key="10">
    <source>
        <dbReference type="ARBA" id="ARBA00023065"/>
    </source>
</evidence>
<comment type="catalytic activity">
    <reaction evidence="12">
        <text>2 a Fe(II)-siderophore + NADP(+) + H(+) = 2 a Fe(III)-siderophore + NADPH</text>
        <dbReference type="Rhea" id="RHEA:28795"/>
        <dbReference type="Rhea" id="RHEA-COMP:11342"/>
        <dbReference type="Rhea" id="RHEA-COMP:11344"/>
        <dbReference type="ChEBI" id="CHEBI:15378"/>
        <dbReference type="ChEBI" id="CHEBI:29033"/>
        <dbReference type="ChEBI" id="CHEBI:29034"/>
        <dbReference type="ChEBI" id="CHEBI:57783"/>
        <dbReference type="ChEBI" id="CHEBI:58349"/>
        <dbReference type="EC" id="1.16.1.9"/>
    </reaction>
</comment>
<keyword evidence="11 14" id="KW-0472">Membrane</keyword>
<dbReference type="InterPro" id="IPR017938">
    <property type="entry name" value="Riboflavin_synthase-like_b-brl"/>
</dbReference>
<evidence type="ECO:0000256" key="8">
    <source>
        <dbReference type="ARBA" id="ARBA00022989"/>
    </source>
</evidence>
<feature type="transmembrane region" description="Helical" evidence="14">
    <location>
        <begin position="34"/>
        <end position="53"/>
    </location>
</feature>
<keyword evidence="6 14" id="KW-0812">Transmembrane</keyword>
<dbReference type="Gene3D" id="3.40.50.80">
    <property type="entry name" value="Nucleotide-binding domain of ferredoxin-NADP reductase (FNR) module"/>
    <property type="match status" value="1"/>
</dbReference>
<evidence type="ECO:0000256" key="13">
    <source>
        <dbReference type="SAM" id="MobiDB-lite"/>
    </source>
</evidence>
<feature type="transmembrane region" description="Helical" evidence="14">
    <location>
        <begin position="246"/>
        <end position="264"/>
    </location>
</feature>
<sequence length="575" mass="64430">MVHLHSGNASDYTDAELADMARDPYELTPRYARGVVYFICIVIAGFAILRGILAARASKRFASLTQSNGYRKATSAARYLSSKQHQALGYRFPTLGVGLLLLAFFAFIMLWTFVTQPYYRARWNVGSPPLAMRTGFMALGCFPFIFAFGSKSNLVTFVTGHSHEKLQVYHQFISHLFLVLSLLHTFPFVIQGMREVKPGFEPLTQLEWSWHIAHKVYYWSGTALLVILVWLCWFSLPVIRNRSYELFKYLHIVSALLFTAFFFIHCNKLLGSWDYLWATVIIYAVSVVARFGYMFLDNARGMPEAAFEILPAGMVKLRVRFDAQLHWKPGQHYFFHFLSVMPFQSHPFTVASIPRNDHAISQELVILIREASGVTQRLARYLATKDSGKMSLYLDGPFGGIPGDLSIYEHVILFAGGTGVTFVVPLLQDLVCKMNKEGEKSCVCKSVEVVWSVRDEPAVSWMSAELGQAIADAPTGSVNVRVHLTGEDNRDDTASDPEKGNSATPSFPSPSYGRADVKSVIRQASDENRTMGVAVCGPESLVFDVRNGVADVQKDIALGKSGCHEVFLHTEEYSW</sequence>
<dbReference type="Pfam" id="PF01794">
    <property type="entry name" value="Ferric_reduct"/>
    <property type="match status" value="1"/>
</dbReference>
<dbReference type="InterPro" id="IPR013130">
    <property type="entry name" value="Fe3_Rdtase_TM_dom"/>
</dbReference>
<feature type="region of interest" description="Disordered" evidence="13">
    <location>
        <begin position="487"/>
        <end position="513"/>
    </location>
</feature>
<proteinExistence type="inferred from homology"/>
<dbReference type="GO" id="GO:0015677">
    <property type="term" value="P:copper ion import"/>
    <property type="evidence" value="ECO:0007669"/>
    <property type="project" value="TreeGrafter"/>
</dbReference>
<dbReference type="GO" id="GO:0006879">
    <property type="term" value="P:intracellular iron ion homeostasis"/>
    <property type="evidence" value="ECO:0007669"/>
    <property type="project" value="TreeGrafter"/>
</dbReference>
<evidence type="ECO:0000256" key="14">
    <source>
        <dbReference type="SAM" id="Phobius"/>
    </source>
</evidence>
<dbReference type="EC" id="1.16.1.9" evidence="3"/>
<keyword evidence="17" id="KW-1185">Reference proteome</keyword>
<dbReference type="PANTHER" id="PTHR32361:SF23">
    <property type="entry name" value="FERRIC-CHELATE REDUCTASE"/>
    <property type="match status" value="1"/>
</dbReference>
<dbReference type="SFLD" id="SFLDS00052">
    <property type="entry name" value="Ferric_Reductase_Domain"/>
    <property type="match status" value="1"/>
</dbReference>
<keyword evidence="9" id="KW-0560">Oxidoreductase</keyword>
<dbReference type="CDD" id="cd06186">
    <property type="entry name" value="NOX_Duox_like_FAD_NADP"/>
    <property type="match status" value="1"/>
</dbReference>
<comment type="similarity">
    <text evidence="2">Belongs to the ferric reductase (FRE) family.</text>
</comment>
<dbReference type="InterPro" id="IPR013121">
    <property type="entry name" value="Fe_red_NAD-bd_6"/>
</dbReference>
<dbReference type="Proteomes" id="UP000054007">
    <property type="component" value="Unassembled WGS sequence"/>
</dbReference>
<evidence type="ECO:0000256" key="12">
    <source>
        <dbReference type="ARBA" id="ARBA00048483"/>
    </source>
</evidence>
<dbReference type="GO" id="GO:0005886">
    <property type="term" value="C:plasma membrane"/>
    <property type="evidence" value="ECO:0007669"/>
    <property type="project" value="UniProtKB-SubCell"/>
</dbReference>
<keyword evidence="4" id="KW-0813">Transport</keyword>
<evidence type="ECO:0000256" key="5">
    <source>
        <dbReference type="ARBA" id="ARBA00022475"/>
    </source>
</evidence>
<feature type="transmembrane region" description="Helical" evidence="14">
    <location>
        <begin position="216"/>
        <end position="239"/>
    </location>
</feature>
<dbReference type="InterPro" id="IPR051410">
    <property type="entry name" value="Ferric/Cupric_Reductase"/>
</dbReference>
<evidence type="ECO:0000256" key="2">
    <source>
        <dbReference type="ARBA" id="ARBA00006278"/>
    </source>
</evidence>
<evidence type="ECO:0000256" key="1">
    <source>
        <dbReference type="ARBA" id="ARBA00004651"/>
    </source>
</evidence>
<keyword evidence="5" id="KW-1003">Cell membrane</keyword>
<evidence type="ECO:0000313" key="17">
    <source>
        <dbReference type="Proteomes" id="UP000054007"/>
    </source>
</evidence>
<evidence type="ECO:0000256" key="9">
    <source>
        <dbReference type="ARBA" id="ARBA00023002"/>
    </source>
</evidence>
<evidence type="ECO:0000259" key="15">
    <source>
        <dbReference type="PROSITE" id="PS51384"/>
    </source>
</evidence>
<dbReference type="STRING" id="1314674.A0A0D7BRK8"/>
<evidence type="ECO:0000256" key="3">
    <source>
        <dbReference type="ARBA" id="ARBA00012668"/>
    </source>
</evidence>
<dbReference type="SUPFAM" id="SSF52343">
    <property type="entry name" value="Ferredoxin reductase-like, C-terminal NADP-linked domain"/>
    <property type="match status" value="1"/>
</dbReference>
<dbReference type="PANTHER" id="PTHR32361">
    <property type="entry name" value="FERRIC/CUPRIC REDUCTASE TRANSMEMBRANE COMPONENT"/>
    <property type="match status" value="1"/>
</dbReference>